<accession>A0ABW7IYM1</accession>
<evidence type="ECO:0000256" key="2">
    <source>
        <dbReference type="ARBA" id="ARBA00023125"/>
    </source>
</evidence>
<gene>
    <name evidence="6" type="ORF">ACGRQ9_14930</name>
</gene>
<dbReference type="Gene3D" id="1.10.357.10">
    <property type="entry name" value="Tetracycline Repressor, domain 2"/>
    <property type="match status" value="1"/>
</dbReference>
<keyword evidence="7" id="KW-1185">Reference proteome</keyword>
<dbReference type="SUPFAM" id="SSF46689">
    <property type="entry name" value="Homeodomain-like"/>
    <property type="match status" value="1"/>
</dbReference>
<protein>
    <submittedName>
        <fullName evidence="6">TetR/AcrR family transcriptional regulator</fullName>
    </submittedName>
</protein>
<feature type="DNA-binding region" description="H-T-H motif" evidence="4">
    <location>
        <begin position="25"/>
        <end position="44"/>
    </location>
</feature>
<dbReference type="PROSITE" id="PS50977">
    <property type="entry name" value="HTH_TETR_2"/>
    <property type="match status" value="1"/>
</dbReference>
<organism evidence="6 7">
    <name type="scientific">Vibrio rumoiensis</name>
    <dbReference type="NCBI Taxonomy" id="76258"/>
    <lineage>
        <taxon>Bacteria</taxon>
        <taxon>Pseudomonadati</taxon>
        <taxon>Pseudomonadota</taxon>
        <taxon>Gammaproteobacteria</taxon>
        <taxon>Vibrionales</taxon>
        <taxon>Vibrionaceae</taxon>
        <taxon>Vibrio</taxon>
    </lineage>
</organism>
<dbReference type="InterPro" id="IPR036271">
    <property type="entry name" value="Tet_transcr_reg_TetR-rel_C_sf"/>
</dbReference>
<evidence type="ECO:0000256" key="3">
    <source>
        <dbReference type="ARBA" id="ARBA00023163"/>
    </source>
</evidence>
<dbReference type="PANTHER" id="PTHR47506">
    <property type="entry name" value="TRANSCRIPTIONAL REGULATORY PROTEIN"/>
    <property type="match status" value="1"/>
</dbReference>
<keyword evidence="1" id="KW-0805">Transcription regulation</keyword>
<proteinExistence type="predicted"/>
<dbReference type="EMBL" id="JBIHSN010000003">
    <property type="protein sequence ID" value="MFH0266738.1"/>
    <property type="molecule type" value="Genomic_DNA"/>
</dbReference>
<keyword evidence="2 4" id="KW-0238">DNA-binding</keyword>
<dbReference type="InterPro" id="IPR009057">
    <property type="entry name" value="Homeodomain-like_sf"/>
</dbReference>
<evidence type="ECO:0000256" key="4">
    <source>
        <dbReference type="PROSITE-ProRule" id="PRU00335"/>
    </source>
</evidence>
<dbReference type="Pfam" id="PF00440">
    <property type="entry name" value="TetR_N"/>
    <property type="match status" value="1"/>
</dbReference>
<name>A0ABW7IYM1_9VIBR</name>
<dbReference type="SUPFAM" id="SSF48498">
    <property type="entry name" value="Tetracyclin repressor-like, C-terminal domain"/>
    <property type="match status" value="1"/>
</dbReference>
<evidence type="ECO:0000259" key="5">
    <source>
        <dbReference type="PROSITE" id="PS50977"/>
    </source>
</evidence>
<comment type="caution">
    <text evidence="6">The sequence shown here is derived from an EMBL/GenBank/DDBJ whole genome shotgun (WGS) entry which is preliminary data.</text>
</comment>
<evidence type="ECO:0000256" key="1">
    <source>
        <dbReference type="ARBA" id="ARBA00023015"/>
    </source>
</evidence>
<dbReference type="RefSeq" id="WP_394608394.1">
    <property type="nucleotide sequence ID" value="NZ_JBIHSJ010000004.1"/>
</dbReference>
<dbReference type="PANTHER" id="PTHR47506:SF1">
    <property type="entry name" value="HTH-TYPE TRANSCRIPTIONAL REGULATOR YJDC"/>
    <property type="match status" value="1"/>
</dbReference>
<dbReference type="PRINTS" id="PR00455">
    <property type="entry name" value="HTHTETR"/>
</dbReference>
<sequence length="182" mass="20448">MNEKRQLLIETALTLFYQNGINSVGINEVLKVSGVAKKTLYSHFDSKESLILSVLEHRHHIFIGWLENQLEGVTNNLELVETLFSALKSWFVGAEPALGHFRGCFFINSSAEFSDPDSAVTLYCQKHKQEVKNLIKHKMTGEDDLLLNAICIMKEGAITTAYITGDHDVSDQCIKILKSNMC</sequence>
<keyword evidence="3" id="KW-0804">Transcription</keyword>
<reference evidence="6 7" key="1">
    <citation type="submission" date="2024-10" db="EMBL/GenBank/DDBJ databases">
        <authorList>
            <person name="Yibar A."/>
            <person name="Saticioglu I.B."/>
            <person name="Duman M."/>
            <person name="Ajmi N."/>
            <person name="Gurler F."/>
            <person name="Ay H."/>
            <person name="Onuk E."/>
            <person name="Guler S."/>
            <person name="Romalde J.L."/>
        </authorList>
    </citation>
    <scope>NUCLEOTIDE SEQUENCE [LARGE SCALE GENOMIC DNA]</scope>
    <source>
        <strain evidence="6 7">14-MA-B</strain>
    </source>
</reference>
<dbReference type="Proteomes" id="UP001607151">
    <property type="component" value="Unassembled WGS sequence"/>
</dbReference>
<evidence type="ECO:0000313" key="7">
    <source>
        <dbReference type="Proteomes" id="UP001607151"/>
    </source>
</evidence>
<dbReference type="InterPro" id="IPR001647">
    <property type="entry name" value="HTH_TetR"/>
</dbReference>
<feature type="domain" description="HTH tetR-type" evidence="5">
    <location>
        <begin position="2"/>
        <end position="62"/>
    </location>
</feature>
<evidence type="ECO:0000313" key="6">
    <source>
        <dbReference type="EMBL" id="MFH0266738.1"/>
    </source>
</evidence>